<feature type="non-terminal residue" evidence="1">
    <location>
        <position position="65"/>
    </location>
</feature>
<name>A0A8H6IBT8_9AGAR</name>
<reference evidence="1 2" key="1">
    <citation type="submission" date="2020-07" db="EMBL/GenBank/DDBJ databases">
        <title>Comparative genomics of pyrophilous fungi reveals a link between fire events and developmental genes.</title>
        <authorList>
            <consortium name="DOE Joint Genome Institute"/>
            <person name="Steindorff A.S."/>
            <person name="Carver A."/>
            <person name="Calhoun S."/>
            <person name="Stillman K."/>
            <person name="Liu H."/>
            <person name="Lipzen A."/>
            <person name="Pangilinan J."/>
            <person name="Labutti K."/>
            <person name="Bruns T.D."/>
            <person name="Grigoriev I.V."/>
        </authorList>
    </citation>
    <scope>NUCLEOTIDE SEQUENCE [LARGE SCALE GENOMIC DNA]</scope>
    <source>
        <strain evidence="1 2">CBS 144469</strain>
    </source>
</reference>
<accession>A0A8H6IBT8</accession>
<organism evidence="1 2">
    <name type="scientific">Ephemerocybe angulata</name>
    <dbReference type="NCBI Taxonomy" id="980116"/>
    <lineage>
        <taxon>Eukaryota</taxon>
        <taxon>Fungi</taxon>
        <taxon>Dikarya</taxon>
        <taxon>Basidiomycota</taxon>
        <taxon>Agaricomycotina</taxon>
        <taxon>Agaricomycetes</taxon>
        <taxon>Agaricomycetidae</taxon>
        <taxon>Agaricales</taxon>
        <taxon>Agaricineae</taxon>
        <taxon>Psathyrellaceae</taxon>
        <taxon>Ephemerocybe</taxon>
    </lineage>
</organism>
<sequence>RGPSIPWDKHIEWVQAAIRYIQENPTFRLKLFSDSTGEAKAEGQKKVANADGKLQLYQDLANVIF</sequence>
<feature type="non-terminal residue" evidence="1">
    <location>
        <position position="1"/>
    </location>
</feature>
<gene>
    <name evidence="1" type="ORF">DFP72DRAFT_785106</name>
</gene>
<dbReference type="Proteomes" id="UP000521943">
    <property type="component" value="Unassembled WGS sequence"/>
</dbReference>
<proteinExistence type="predicted"/>
<keyword evidence="2" id="KW-1185">Reference proteome</keyword>
<dbReference type="OrthoDB" id="3182376at2759"/>
<dbReference type="EMBL" id="JACGCI010000011">
    <property type="protein sequence ID" value="KAF6760966.1"/>
    <property type="molecule type" value="Genomic_DNA"/>
</dbReference>
<comment type="caution">
    <text evidence="1">The sequence shown here is derived from an EMBL/GenBank/DDBJ whole genome shotgun (WGS) entry which is preliminary data.</text>
</comment>
<protein>
    <submittedName>
        <fullName evidence="1">Uncharacterized protein</fullName>
    </submittedName>
</protein>
<evidence type="ECO:0000313" key="2">
    <source>
        <dbReference type="Proteomes" id="UP000521943"/>
    </source>
</evidence>
<evidence type="ECO:0000313" key="1">
    <source>
        <dbReference type="EMBL" id="KAF6760966.1"/>
    </source>
</evidence>
<dbReference type="AlphaFoldDB" id="A0A8H6IBT8"/>